<evidence type="ECO:0000313" key="2">
    <source>
        <dbReference type="Proteomes" id="UP001597041"/>
    </source>
</evidence>
<accession>A0ABW3NK38</accession>
<organism evidence="1 2">
    <name type="scientific">Oceanobacillus locisalsi</name>
    <dbReference type="NCBI Taxonomy" id="546107"/>
    <lineage>
        <taxon>Bacteria</taxon>
        <taxon>Bacillati</taxon>
        <taxon>Bacillota</taxon>
        <taxon>Bacilli</taxon>
        <taxon>Bacillales</taxon>
        <taxon>Bacillaceae</taxon>
        <taxon>Oceanobacillus</taxon>
    </lineage>
</organism>
<gene>
    <name evidence="1" type="ORF">ACFQ19_11805</name>
</gene>
<proteinExistence type="predicted"/>
<comment type="caution">
    <text evidence="1">The sequence shown here is derived from an EMBL/GenBank/DDBJ whole genome shotgun (WGS) entry which is preliminary data.</text>
</comment>
<keyword evidence="2" id="KW-1185">Reference proteome</keyword>
<evidence type="ECO:0008006" key="3">
    <source>
        <dbReference type="Google" id="ProtNLM"/>
    </source>
</evidence>
<reference evidence="2" key="1">
    <citation type="journal article" date="2019" name="Int. J. Syst. Evol. Microbiol.">
        <title>The Global Catalogue of Microorganisms (GCM) 10K type strain sequencing project: providing services to taxonomists for standard genome sequencing and annotation.</title>
        <authorList>
            <consortium name="The Broad Institute Genomics Platform"/>
            <consortium name="The Broad Institute Genome Sequencing Center for Infectious Disease"/>
            <person name="Wu L."/>
            <person name="Ma J."/>
        </authorList>
    </citation>
    <scope>NUCLEOTIDE SEQUENCE [LARGE SCALE GENOMIC DNA]</scope>
    <source>
        <strain evidence="2">CCUG 56608</strain>
    </source>
</reference>
<dbReference type="Proteomes" id="UP001597041">
    <property type="component" value="Unassembled WGS sequence"/>
</dbReference>
<name>A0ABW3NK38_9BACI</name>
<dbReference type="EMBL" id="JBHTKK010000013">
    <property type="protein sequence ID" value="MFD1066711.1"/>
    <property type="molecule type" value="Genomic_DNA"/>
</dbReference>
<dbReference type="RefSeq" id="WP_379592288.1">
    <property type="nucleotide sequence ID" value="NZ_JBHTKK010000013.1"/>
</dbReference>
<protein>
    <recommendedName>
        <fullName evidence="3">Spore coat protein</fullName>
    </recommendedName>
</protein>
<sequence>MMENVSITYVTPEQFGYIDRGILKWQGMLLADQTDALKRDENEPAEIKPKEEMTEVEISEVLHKAFLNDAPIAIQANTMRNGSYYKDVLCKVAGYGGGKINLDVIDGRKTNCAIDQIRNIEFMDVSDWYDKRK</sequence>
<evidence type="ECO:0000313" key="1">
    <source>
        <dbReference type="EMBL" id="MFD1066711.1"/>
    </source>
</evidence>